<dbReference type="InterPro" id="IPR036046">
    <property type="entry name" value="Acylphosphatase-like_dom_sf"/>
</dbReference>
<reference evidence="9 10" key="1">
    <citation type="submission" date="2020-08" db="EMBL/GenBank/DDBJ databases">
        <title>Genomic Encyclopedia of Type Strains, Phase IV (KMG-IV): sequencing the most valuable type-strain genomes for metagenomic binning, comparative biology and taxonomic classification.</title>
        <authorList>
            <person name="Goeker M."/>
        </authorList>
    </citation>
    <scope>NUCLEOTIDE SEQUENCE [LARGE SCALE GENOMIC DNA]</scope>
    <source>
        <strain evidence="9 10">DSM 19612</strain>
    </source>
</reference>
<evidence type="ECO:0000256" key="3">
    <source>
        <dbReference type="ARBA" id="ARBA00015991"/>
    </source>
</evidence>
<comment type="catalytic activity">
    <reaction evidence="4 5 6">
        <text>an acyl phosphate + H2O = a carboxylate + phosphate + H(+)</text>
        <dbReference type="Rhea" id="RHEA:14965"/>
        <dbReference type="ChEBI" id="CHEBI:15377"/>
        <dbReference type="ChEBI" id="CHEBI:15378"/>
        <dbReference type="ChEBI" id="CHEBI:29067"/>
        <dbReference type="ChEBI" id="CHEBI:43474"/>
        <dbReference type="ChEBI" id="CHEBI:59918"/>
        <dbReference type="EC" id="3.6.1.7"/>
    </reaction>
</comment>
<organism evidence="9 10">
    <name type="scientific">Salirhabdus euzebyi</name>
    <dbReference type="NCBI Taxonomy" id="394506"/>
    <lineage>
        <taxon>Bacteria</taxon>
        <taxon>Bacillati</taxon>
        <taxon>Bacillota</taxon>
        <taxon>Bacilli</taxon>
        <taxon>Bacillales</taxon>
        <taxon>Bacillaceae</taxon>
        <taxon>Salirhabdus</taxon>
    </lineage>
</organism>
<proteinExistence type="inferred from homology"/>
<dbReference type="InterPro" id="IPR001792">
    <property type="entry name" value="Acylphosphatase-like_dom"/>
</dbReference>
<dbReference type="GO" id="GO:0003998">
    <property type="term" value="F:acylphosphatase activity"/>
    <property type="evidence" value="ECO:0007669"/>
    <property type="project" value="UniProtKB-EC"/>
</dbReference>
<evidence type="ECO:0000256" key="4">
    <source>
        <dbReference type="ARBA" id="ARBA00047645"/>
    </source>
</evidence>
<evidence type="ECO:0000256" key="2">
    <source>
        <dbReference type="ARBA" id="ARBA00012150"/>
    </source>
</evidence>
<keyword evidence="5 6" id="KW-0378">Hydrolase</keyword>
<protein>
    <recommendedName>
        <fullName evidence="3 5">Acylphosphatase</fullName>
        <ecNumber evidence="2 5">3.6.1.7</ecNumber>
    </recommendedName>
</protein>
<dbReference type="Gene3D" id="3.30.70.100">
    <property type="match status" value="1"/>
</dbReference>
<gene>
    <name evidence="9" type="ORF">HNQ94_000745</name>
</gene>
<evidence type="ECO:0000256" key="7">
    <source>
        <dbReference type="RuleBase" id="RU004168"/>
    </source>
</evidence>
<dbReference type="Proteomes" id="UP000581688">
    <property type="component" value="Unassembled WGS sequence"/>
</dbReference>
<evidence type="ECO:0000313" key="10">
    <source>
        <dbReference type="Proteomes" id="UP000581688"/>
    </source>
</evidence>
<dbReference type="PANTHER" id="PTHR47268:SF4">
    <property type="entry name" value="ACYLPHOSPHATASE"/>
    <property type="match status" value="1"/>
</dbReference>
<feature type="domain" description="Acylphosphatase-like" evidence="8">
    <location>
        <begin position="3"/>
        <end position="92"/>
    </location>
</feature>
<evidence type="ECO:0000256" key="1">
    <source>
        <dbReference type="ARBA" id="ARBA00005614"/>
    </source>
</evidence>
<dbReference type="PROSITE" id="PS51160">
    <property type="entry name" value="ACYLPHOSPHATASE_3"/>
    <property type="match status" value="1"/>
</dbReference>
<dbReference type="PRINTS" id="PR00112">
    <property type="entry name" value="ACYLPHPHTASE"/>
</dbReference>
<dbReference type="EMBL" id="JACHGH010000002">
    <property type="protein sequence ID" value="MBB6452300.1"/>
    <property type="molecule type" value="Genomic_DNA"/>
</dbReference>
<dbReference type="EC" id="3.6.1.7" evidence="2 5"/>
<evidence type="ECO:0000259" key="8">
    <source>
        <dbReference type="PROSITE" id="PS51160"/>
    </source>
</evidence>
<dbReference type="RefSeq" id="WP_174495025.1">
    <property type="nucleotide sequence ID" value="NZ_CADDWK010000002.1"/>
</dbReference>
<sequence>MKNVHLIVFGRVQGVGFRHYTKLKADEMGIKGWVQNKLDGTVEIEAEGKEEAVKLFTEEIKKGPRPFAKVKHVEISSFSDDRKGFNDFKVKL</sequence>
<evidence type="ECO:0000256" key="6">
    <source>
        <dbReference type="RuleBase" id="RU000553"/>
    </source>
</evidence>
<dbReference type="PROSITE" id="PS00151">
    <property type="entry name" value="ACYLPHOSPHATASE_2"/>
    <property type="match status" value="1"/>
</dbReference>
<dbReference type="InterPro" id="IPR017968">
    <property type="entry name" value="Acylphosphatase_CS"/>
</dbReference>
<dbReference type="InterPro" id="IPR020456">
    <property type="entry name" value="Acylphosphatase"/>
</dbReference>
<dbReference type="Pfam" id="PF00708">
    <property type="entry name" value="Acylphosphatase"/>
    <property type="match status" value="1"/>
</dbReference>
<dbReference type="SUPFAM" id="SSF54975">
    <property type="entry name" value="Acylphosphatase/BLUF domain-like"/>
    <property type="match status" value="1"/>
</dbReference>
<dbReference type="AlphaFoldDB" id="A0A841PU21"/>
<feature type="active site" evidence="5">
    <location>
        <position position="36"/>
    </location>
</feature>
<dbReference type="PROSITE" id="PS00150">
    <property type="entry name" value="ACYLPHOSPHATASE_1"/>
    <property type="match status" value="1"/>
</dbReference>
<name>A0A841PU21_9BACI</name>
<evidence type="ECO:0000313" key="9">
    <source>
        <dbReference type="EMBL" id="MBB6452300.1"/>
    </source>
</evidence>
<evidence type="ECO:0000256" key="5">
    <source>
        <dbReference type="PROSITE-ProRule" id="PRU00520"/>
    </source>
</evidence>
<comment type="similarity">
    <text evidence="1 7">Belongs to the acylphosphatase family.</text>
</comment>
<comment type="caution">
    <text evidence="9">The sequence shown here is derived from an EMBL/GenBank/DDBJ whole genome shotgun (WGS) entry which is preliminary data.</text>
</comment>
<feature type="active site" evidence="5">
    <location>
        <position position="18"/>
    </location>
</feature>
<accession>A0A841PU21</accession>
<dbReference type="PANTHER" id="PTHR47268">
    <property type="entry name" value="ACYLPHOSPHATASE"/>
    <property type="match status" value="1"/>
</dbReference>
<keyword evidence="10" id="KW-1185">Reference proteome</keyword>